<dbReference type="SMART" id="SM00052">
    <property type="entry name" value="EAL"/>
    <property type="match status" value="1"/>
</dbReference>
<evidence type="ECO:0000313" key="4">
    <source>
        <dbReference type="EMBL" id="RAI38254.1"/>
    </source>
</evidence>
<dbReference type="Gene3D" id="3.30.70.270">
    <property type="match status" value="1"/>
</dbReference>
<dbReference type="OrthoDB" id="9814202at2"/>
<dbReference type="InterPro" id="IPR052155">
    <property type="entry name" value="Biofilm_reg_signaling"/>
</dbReference>
<dbReference type="InterPro" id="IPR029787">
    <property type="entry name" value="Nucleotide_cyclase"/>
</dbReference>
<dbReference type="Gene3D" id="3.30.450.20">
    <property type="entry name" value="PAS domain"/>
    <property type="match status" value="1"/>
</dbReference>
<feature type="transmembrane region" description="Helical" evidence="1">
    <location>
        <begin position="207"/>
        <end position="226"/>
    </location>
</feature>
<keyword evidence="1" id="KW-0812">Transmembrane</keyword>
<evidence type="ECO:0000313" key="5">
    <source>
        <dbReference type="Proteomes" id="UP000248863"/>
    </source>
</evidence>
<protein>
    <recommendedName>
        <fullName evidence="6">Diguanylate cyclase</fullName>
    </recommendedName>
</protein>
<comment type="caution">
    <text evidence="4">The sequence shown here is derived from an EMBL/GenBank/DDBJ whole genome shotgun (WGS) entry which is preliminary data.</text>
</comment>
<keyword evidence="1" id="KW-1133">Transmembrane helix</keyword>
<evidence type="ECO:0000256" key="1">
    <source>
        <dbReference type="SAM" id="Phobius"/>
    </source>
</evidence>
<accession>A0A327KJH1</accession>
<evidence type="ECO:0000259" key="2">
    <source>
        <dbReference type="PROSITE" id="PS50883"/>
    </source>
</evidence>
<dbReference type="InterPro" id="IPR001633">
    <property type="entry name" value="EAL_dom"/>
</dbReference>
<dbReference type="Pfam" id="PF00990">
    <property type="entry name" value="GGDEF"/>
    <property type="match status" value="1"/>
</dbReference>
<dbReference type="Pfam" id="PF00563">
    <property type="entry name" value="EAL"/>
    <property type="match status" value="1"/>
</dbReference>
<keyword evidence="1" id="KW-0472">Membrane</keyword>
<dbReference type="SUPFAM" id="SSF141868">
    <property type="entry name" value="EAL domain-like"/>
    <property type="match status" value="1"/>
</dbReference>
<evidence type="ECO:0000259" key="3">
    <source>
        <dbReference type="PROSITE" id="PS50887"/>
    </source>
</evidence>
<keyword evidence="5" id="KW-1185">Reference proteome</keyword>
<dbReference type="NCBIfam" id="TIGR00254">
    <property type="entry name" value="GGDEF"/>
    <property type="match status" value="1"/>
</dbReference>
<dbReference type="PROSITE" id="PS50887">
    <property type="entry name" value="GGDEF"/>
    <property type="match status" value="1"/>
</dbReference>
<evidence type="ECO:0008006" key="6">
    <source>
        <dbReference type="Google" id="ProtNLM"/>
    </source>
</evidence>
<feature type="transmembrane region" description="Helical" evidence="1">
    <location>
        <begin position="87"/>
        <end position="110"/>
    </location>
</feature>
<feature type="transmembrane region" description="Helical" evidence="1">
    <location>
        <begin position="130"/>
        <end position="152"/>
    </location>
</feature>
<dbReference type="SMART" id="SM00267">
    <property type="entry name" value="GGDEF"/>
    <property type="match status" value="1"/>
</dbReference>
<dbReference type="EMBL" id="NPEU01000135">
    <property type="protein sequence ID" value="RAI38254.1"/>
    <property type="molecule type" value="Genomic_DNA"/>
</dbReference>
<dbReference type="InterPro" id="IPR000160">
    <property type="entry name" value="GGDEF_dom"/>
</dbReference>
<dbReference type="Gene3D" id="3.20.20.450">
    <property type="entry name" value="EAL domain"/>
    <property type="match status" value="1"/>
</dbReference>
<feature type="domain" description="GGDEF" evidence="3">
    <location>
        <begin position="410"/>
        <end position="543"/>
    </location>
</feature>
<dbReference type="InterPro" id="IPR035965">
    <property type="entry name" value="PAS-like_dom_sf"/>
</dbReference>
<sequence>MQTGRTTSIPPSRRGFLKRPRLSWVARSGFGMRWAKPGVALGRRATLPPDIHADLVAGLFTPVPSLVVGWGSSIAIGILIAARGESAWLVGLAVALVTVAAARLWLVLAYRREPIGARTDQAMVRRWERLWTAGAWAFAAMLGALCLATFLITTDTTAHLLIVGSTIGYTAGATAHNAPRPRIAIGQVVLTLGPIALGAILHGGVVYQVFAVVTLLYLAAAAELAVTLGRRSLRYRLAHREKAALARSLAEQNMRFEAALSNMSHGLCMFDRRGRLVVSNSRLCEIYGLPDGAFRPGMSVRDMLVRSIAAGNHPDGDAAEMAAFFEGRLVGGVPSSSTMSLADGRTIQLSQWPVADGGAVVLFEDVTERERAVARAEWLATHDEMTGLPNRVLFGRTLDDAIAVARTARRRFAVMFIDLDRFKYINDTLGHAAGDLLLKEVAARLAGCIGAEDVVSRLGGDEFLLLVTSVSEPEAVEEIARGILASVAEPIVVLGQECRVTASVGAAFYPTDGHDGDTLTRSADAAMYLAKDEGRGCVRLFSPAIERRSFERLVLETGLRGALERDELVLHYQPKRRIATGEISGLEALVRWSHPALGLVSPARFVPLAEETGLIVPIGRWVLATACAEAMAWQRRGFAPMPVAANLSPRQFADGSLLADIEAALSESGLAPELLELEITESMVVENLANTLPLLTALRERGVQLAIDDFGTGYSSMALVRQLPVDTLKIDRSFIRDVLANPEDTAIAEAILALGKALDLTIVAEGVETEAQEAFLRDHGCHEMQGFLFSRPLPAEDVVPFVRSYELSRLKAVAGVGAAKGSSRRNRASGKQRNAG</sequence>
<feature type="transmembrane region" description="Helical" evidence="1">
    <location>
        <begin position="183"/>
        <end position="201"/>
    </location>
</feature>
<dbReference type="SUPFAM" id="SSF55785">
    <property type="entry name" value="PYP-like sensor domain (PAS domain)"/>
    <property type="match status" value="1"/>
</dbReference>
<dbReference type="InterPro" id="IPR043128">
    <property type="entry name" value="Rev_trsase/Diguanyl_cyclase"/>
</dbReference>
<reference evidence="4 5" key="1">
    <citation type="submission" date="2017-07" db="EMBL/GenBank/DDBJ databases">
        <title>Draft Genome Sequences of Select Purple Nonsulfur Bacteria.</title>
        <authorList>
            <person name="Lasarre B."/>
            <person name="Mckinlay J.B."/>
        </authorList>
    </citation>
    <scope>NUCLEOTIDE SEQUENCE [LARGE SCALE GENOMIC DNA]</scope>
    <source>
        <strain evidence="4 5">DSM 11907</strain>
    </source>
</reference>
<feature type="transmembrane region" description="Helical" evidence="1">
    <location>
        <begin position="53"/>
        <end position="81"/>
    </location>
</feature>
<feature type="domain" description="EAL" evidence="2">
    <location>
        <begin position="552"/>
        <end position="806"/>
    </location>
</feature>
<dbReference type="PROSITE" id="PS50883">
    <property type="entry name" value="EAL"/>
    <property type="match status" value="1"/>
</dbReference>
<dbReference type="PANTHER" id="PTHR44757:SF2">
    <property type="entry name" value="BIOFILM ARCHITECTURE MAINTENANCE PROTEIN MBAA"/>
    <property type="match status" value="1"/>
</dbReference>
<dbReference type="CDD" id="cd01949">
    <property type="entry name" value="GGDEF"/>
    <property type="match status" value="1"/>
</dbReference>
<dbReference type="InterPro" id="IPR035919">
    <property type="entry name" value="EAL_sf"/>
</dbReference>
<dbReference type="FunFam" id="3.20.20.450:FF:000001">
    <property type="entry name" value="Cyclic di-GMP phosphodiesterase yahA"/>
    <property type="match status" value="1"/>
</dbReference>
<dbReference type="CDD" id="cd01948">
    <property type="entry name" value="EAL"/>
    <property type="match status" value="1"/>
</dbReference>
<dbReference type="AlphaFoldDB" id="A0A327KJH1"/>
<dbReference type="SUPFAM" id="SSF55073">
    <property type="entry name" value="Nucleotide cyclase"/>
    <property type="match status" value="1"/>
</dbReference>
<proteinExistence type="predicted"/>
<dbReference type="Proteomes" id="UP000248863">
    <property type="component" value="Unassembled WGS sequence"/>
</dbReference>
<dbReference type="Pfam" id="PF12860">
    <property type="entry name" value="PAS_7"/>
    <property type="match status" value="1"/>
</dbReference>
<name>A0A327KJH1_9BRAD</name>
<dbReference type="PANTHER" id="PTHR44757">
    <property type="entry name" value="DIGUANYLATE CYCLASE DGCP"/>
    <property type="match status" value="1"/>
</dbReference>
<gene>
    <name evidence="4" type="ORF">CH338_13290</name>
</gene>
<organism evidence="4 5">
    <name type="scientific">Rhodoplanes elegans</name>
    <dbReference type="NCBI Taxonomy" id="29408"/>
    <lineage>
        <taxon>Bacteria</taxon>
        <taxon>Pseudomonadati</taxon>
        <taxon>Pseudomonadota</taxon>
        <taxon>Alphaproteobacteria</taxon>
        <taxon>Hyphomicrobiales</taxon>
        <taxon>Nitrobacteraceae</taxon>
        <taxon>Rhodoplanes</taxon>
    </lineage>
</organism>